<proteinExistence type="predicted"/>
<protein>
    <submittedName>
        <fullName evidence="1">Uncharacterized protein</fullName>
    </submittedName>
</protein>
<keyword evidence="2" id="KW-1185">Reference proteome</keyword>
<gene>
    <name evidence="1" type="ORF">NM688_g4914</name>
</gene>
<organism evidence="1 2">
    <name type="scientific">Phlebia brevispora</name>
    <dbReference type="NCBI Taxonomy" id="194682"/>
    <lineage>
        <taxon>Eukaryota</taxon>
        <taxon>Fungi</taxon>
        <taxon>Dikarya</taxon>
        <taxon>Basidiomycota</taxon>
        <taxon>Agaricomycotina</taxon>
        <taxon>Agaricomycetes</taxon>
        <taxon>Polyporales</taxon>
        <taxon>Meruliaceae</taxon>
        <taxon>Phlebia</taxon>
    </lineage>
</organism>
<dbReference type="Proteomes" id="UP001148662">
    <property type="component" value="Unassembled WGS sequence"/>
</dbReference>
<reference evidence="1" key="1">
    <citation type="submission" date="2022-07" db="EMBL/GenBank/DDBJ databases">
        <title>Genome Sequence of Phlebia brevispora.</title>
        <authorList>
            <person name="Buettner E."/>
        </authorList>
    </citation>
    <scope>NUCLEOTIDE SEQUENCE</scope>
    <source>
        <strain evidence="1">MPL23</strain>
    </source>
</reference>
<evidence type="ECO:0000313" key="2">
    <source>
        <dbReference type="Proteomes" id="UP001148662"/>
    </source>
</evidence>
<sequence length="378" mass="44459">MAAAVASRYLHAPSSESLGHRALIAVKIRGLRDLTPRVPFWKLSAHRVPTLWTLYRGLLRNSPAEVVSDRIRGQFWRYRHLTSPADTKNKLLKFHRWLDIFVKAKQGDQQSWDLLRRYARMLEVRKQKDKFAQMLCDDMMWEYRTRPRPRVTGSILRASLYNKPMPRLKPQPINITGILVSRHHKRAVRQAQLDNLLELKRDIRREYDFEKALEHNENLQFPKVMSQSAQDLLGHLQSRIDTINEAFDRDNERLMSPHTPELLEKNVEKFFRLPFAARGNGRRPHILVKMTAEEKRMDTIARSSVSEVGYIGYVKKKLGWKLRNPNAWKVEEGVPEHRKELRRAQRRIDRVNRRRRLATDTDLELEGGGNMKAKSDVD</sequence>
<name>A0ACC1T1K2_9APHY</name>
<evidence type="ECO:0000313" key="1">
    <source>
        <dbReference type="EMBL" id="KAJ3551122.1"/>
    </source>
</evidence>
<accession>A0ACC1T1K2</accession>
<dbReference type="EMBL" id="JANHOG010000860">
    <property type="protein sequence ID" value="KAJ3551122.1"/>
    <property type="molecule type" value="Genomic_DNA"/>
</dbReference>
<comment type="caution">
    <text evidence="1">The sequence shown here is derived from an EMBL/GenBank/DDBJ whole genome shotgun (WGS) entry which is preliminary data.</text>
</comment>